<organism evidence="2 3">
    <name type="scientific">Caerostris extrusa</name>
    <name type="common">Bark spider</name>
    <name type="synonym">Caerostris bankana</name>
    <dbReference type="NCBI Taxonomy" id="172846"/>
    <lineage>
        <taxon>Eukaryota</taxon>
        <taxon>Metazoa</taxon>
        <taxon>Ecdysozoa</taxon>
        <taxon>Arthropoda</taxon>
        <taxon>Chelicerata</taxon>
        <taxon>Arachnida</taxon>
        <taxon>Araneae</taxon>
        <taxon>Araneomorphae</taxon>
        <taxon>Entelegynae</taxon>
        <taxon>Araneoidea</taxon>
        <taxon>Araneidae</taxon>
        <taxon>Caerostris</taxon>
    </lineage>
</organism>
<feature type="region of interest" description="Disordered" evidence="1">
    <location>
        <begin position="74"/>
        <end position="115"/>
    </location>
</feature>
<dbReference type="Proteomes" id="UP001054945">
    <property type="component" value="Unassembled WGS sequence"/>
</dbReference>
<dbReference type="EMBL" id="BPLR01021362">
    <property type="protein sequence ID" value="GIX88814.1"/>
    <property type="molecule type" value="Genomic_DNA"/>
</dbReference>
<keyword evidence="3" id="KW-1185">Reference proteome</keyword>
<sequence length="187" mass="21351">MIFLHEYESFQRNSIKPTRIKNPTVHPHFILFHHPHLKEISPTISLHGHRHLINKPLRVPETLRIHPSATRGGLFPWPSTPTPSTRKMNTRNRGHYAHPSLRSGGPRKSKSHKSQTLVGWEAGELKPHLSGCFFFFLQLLGRVLLKKVVTCRLSVSRTRGHFFSAVSGERVWFSSSSFITLGVRGLE</sequence>
<evidence type="ECO:0000313" key="2">
    <source>
        <dbReference type="EMBL" id="GIX88814.1"/>
    </source>
</evidence>
<evidence type="ECO:0000313" key="3">
    <source>
        <dbReference type="Proteomes" id="UP001054945"/>
    </source>
</evidence>
<protein>
    <submittedName>
        <fullName evidence="2">Uncharacterized protein</fullName>
    </submittedName>
</protein>
<gene>
    <name evidence="2" type="ORF">CEXT_264991</name>
</gene>
<dbReference type="AlphaFoldDB" id="A0AAV4NYV9"/>
<name>A0AAV4NYV9_CAEEX</name>
<comment type="caution">
    <text evidence="2">The sequence shown here is derived from an EMBL/GenBank/DDBJ whole genome shotgun (WGS) entry which is preliminary data.</text>
</comment>
<reference evidence="2 3" key="1">
    <citation type="submission" date="2021-06" db="EMBL/GenBank/DDBJ databases">
        <title>Caerostris extrusa draft genome.</title>
        <authorList>
            <person name="Kono N."/>
            <person name="Arakawa K."/>
        </authorList>
    </citation>
    <scope>NUCLEOTIDE SEQUENCE [LARGE SCALE GENOMIC DNA]</scope>
</reference>
<evidence type="ECO:0000256" key="1">
    <source>
        <dbReference type="SAM" id="MobiDB-lite"/>
    </source>
</evidence>
<proteinExistence type="predicted"/>
<accession>A0AAV4NYV9</accession>